<keyword evidence="1 3" id="KW-0732">Signal</keyword>
<comment type="caution">
    <text evidence="6">The sequence shown here is derived from an EMBL/GenBank/DDBJ whole genome shotgun (WGS) entry which is preliminary data.</text>
</comment>
<dbReference type="PANTHER" id="PTHR40633">
    <property type="entry name" value="MATRIX PROTEIN, PUTATIVE (AFU_ORTHOLOGUE AFUA_8G05410)-RELATED"/>
    <property type="match status" value="1"/>
</dbReference>
<feature type="compositionally biased region" description="Basic and acidic residues" evidence="2">
    <location>
        <begin position="136"/>
        <end position="151"/>
    </location>
</feature>
<gene>
    <name evidence="5" type="ORF">ATNIH1004_004361</name>
    <name evidence="6" type="ORF">EYZ11_002009</name>
</gene>
<dbReference type="GeneID" id="54327063"/>
<keyword evidence="7" id="KW-1185">Reference proteome</keyword>
<evidence type="ECO:0000313" key="8">
    <source>
        <dbReference type="Proteomes" id="UP000324241"/>
    </source>
</evidence>
<feature type="region of interest" description="Disordered" evidence="2">
    <location>
        <begin position="109"/>
        <end position="170"/>
    </location>
</feature>
<dbReference type="STRING" id="1220188.A0A4S3JU72"/>
<evidence type="ECO:0000313" key="5">
    <source>
        <dbReference type="EMBL" id="KAA8648476.1"/>
    </source>
</evidence>
<reference evidence="5 8" key="2">
    <citation type="submission" date="2019-08" db="EMBL/GenBank/DDBJ databases">
        <title>The genome sequence of a newly discovered highly antifungal drug resistant Aspergillus species, Aspergillus tanneri NIH 1004.</title>
        <authorList>
            <person name="Mounaud S."/>
            <person name="Singh I."/>
            <person name="Joardar V."/>
            <person name="Pakala S."/>
            <person name="Pakala S."/>
            <person name="Venepally P."/>
            <person name="Chung J.K."/>
            <person name="Losada L."/>
            <person name="Nierman W.C."/>
        </authorList>
    </citation>
    <scope>NUCLEOTIDE SEQUENCE [LARGE SCALE GENOMIC DNA]</scope>
    <source>
        <strain evidence="5 8">NIH1004</strain>
    </source>
</reference>
<dbReference type="EMBL" id="SOSA01000042">
    <property type="protein sequence ID" value="THC98501.1"/>
    <property type="molecule type" value="Genomic_DNA"/>
</dbReference>
<feature type="chain" id="PRO_5033831473" description="Yeast cell wall synthesis Kre9/Knh1-like N-terminal domain-containing protein" evidence="3">
    <location>
        <begin position="21"/>
        <end position="206"/>
    </location>
</feature>
<dbReference type="EMBL" id="QUQM01000003">
    <property type="protein sequence ID" value="KAA8648476.1"/>
    <property type="molecule type" value="Genomic_DNA"/>
</dbReference>
<reference evidence="6 7" key="1">
    <citation type="submission" date="2019-03" db="EMBL/GenBank/DDBJ databases">
        <title>The genome sequence of a newly discovered highly antifungal drug resistant Aspergillus species, Aspergillus tanneri NIH 1004.</title>
        <authorList>
            <person name="Mounaud S."/>
            <person name="Singh I."/>
            <person name="Joardar V."/>
            <person name="Pakala S."/>
            <person name="Pakala S."/>
            <person name="Venepally P."/>
            <person name="Hoover J."/>
            <person name="Nierman W."/>
            <person name="Chung J."/>
            <person name="Losada L."/>
        </authorList>
    </citation>
    <scope>NUCLEOTIDE SEQUENCE [LARGE SCALE GENOMIC DNA]</scope>
    <source>
        <strain evidence="6 7">NIH1004</strain>
    </source>
</reference>
<proteinExistence type="predicted"/>
<organism evidence="6 7">
    <name type="scientific">Aspergillus tanneri</name>
    <dbReference type="NCBI Taxonomy" id="1220188"/>
    <lineage>
        <taxon>Eukaryota</taxon>
        <taxon>Fungi</taxon>
        <taxon>Dikarya</taxon>
        <taxon>Ascomycota</taxon>
        <taxon>Pezizomycotina</taxon>
        <taxon>Eurotiomycetes</taxon>
        <taxon>Eurotiomycetidae</taxon>
        <taxon>Eurotiales</taxon>
        <taxon>Aspergillaceae</taxon>
        <taxon>Aspergillus</taxon>
        <taxon>Aspergillus subgen. Circumdati</taxon>
    </lineage>
</organism>
<dbReference type="AlphaFoldDB" id="A0A4S3JU72"/>
<evidence type="ECO:0000256" key="3">
    <source>
        <dbReference type="SAM" id="SignalP"/>
    </source>
</evidence>
<feature type="compositionally biased region" description="Polar residues" evidence="2">
    <location>
        <begin position="153"/>
        <end position="170"/>
    </location>
</feature>
<accession>A0A4S3JU72</accession>
<dbReference type="PANTHER" id="PTHR40633:SF6">
    <property type="entry name" value="MATRIX PROTEIN, PUTATIVE (AFU_ORTHOLOGUE AFUA_8G05410)-RELATED"/>
    <property type="match status" value="1"/>
</dbReference>
<evidence type="ECO:0000313" key="7">
    <source>
        <dbReference type="Proteomes" id="UP000308092"/>
    </source>
</evidence>
<feature type="signal peptide" evidence="3">
    <location>
        <begin position="1"/>
        <end position="20"/>
    </location>
</feature>
<dbReference type="Proteomes" id="UP000324241">
    <property type="component" value="Unassembled WGS sequence"/>
</dbReference>
<dbReference type="InterPro" id="IPR052982">
    <property type="entry name" value="SRP1/TIP1-like"/>
</dbReference>
<sequence>MRLLESLIAACLCLAQVSIAVPVAFTYWPSTIKSGQPANVTWSGDDDVDTTITLRKGEAHDLGHVQVLTDNARGGIFTFVPDDSLPAGSDYALEIRQKGQVNYSGHITLESSDTVIPPSKGPRPSSDNPDSPDFETATHDQLGEDVREGNDGHTVSKNATSTTSGNNLTSHKSAMAAQMQASGASLRNTYPELVLGAAAFVLYLTR</sequence>
<evidence type="ECO:0000313" key="6">
    <source>
        <dbReference type="EMBL" id="THC98501.1"/>
    </source>
</evidence>
<evidence type="ECO:0000256" key="2">
    <source>
        <dbReference type="SAM" id="MobiDB-lite"/>
    </source>
</evidence>
<dbReference type="OrthoDB" id="5589325at2759"/>
<dbReference type="Pfam" id="PF10342">
    <property type="entry name" value="Kre9_KNH"/>
    <property type="match status" value="1"/>
</dbReference>
<name>A0A4S3JU72_9EURO</name>
<dbReference type="RefSeq" id="XP_033427837.1">
    <property type="nucleotide sequence ID" value="XM_033569031.1"/>
</dbReference>
<evidence type="ECO:0000256" key="1">
    <source>
        <dbReference type="ARBA" id="ARBA00022729"/>
    </source>
</evidence>
<evidence type="ECO:0000259" key="4">
    <source>
        <dbReference type="Pfam" id="PF10342"/>
    </source>
</evidence>
<dbReference type="InterPro" id="IPR018466">
    <property type="entry name" value="Kre9/Knh1-like_N"/>
</dbReference>
<dbReference type="Proteomes" id="UP000308092">
    <property type="component" value="Unassembled WGS sequence"/>
</dbReference>
<feature type="domain" description="Yeast cell wall synthesis Kre9/Knh1-like N-terminal" evidence="4">
    <location>
        <begin position="31"/>
        <end position="106"/>
    </location>
</feature>
<protein>
    <recommendedName>
        <fullName evidence="4">Yeast cell wall synthesis Kre9/Knh1-like N-terminal domain-containing protein</fullName>
    </recommendedName>
</protein>
<dbReference type="VEuPathDB" id="FungiDB:EYZ11_002009"/>